<dbReference type="Proteomes" id="UP001174677">
    <property type="component" value="Unassembled WGS sequence"/>
</dbReference>
<keyword evidence="5" id="KW-0472">Membrane</keyword>
<dbReference type="PANTHER" id="PTHR45631:SF44">
    <property type="entry name" value="CARBOHYDRATE-BINDING PROTEIN OF THE ER PROTEIN"/>
    <property type="match status" value="1"/>
</dbReference>
<keyword evidence="2" id="KW-0812">Transmembrane</keyword>
<keyword evidence="4" id="KW-1133">Transmembrane helix</keyword>
<feature type="chain" id="PRO_5046222504" description="Malectin-like domain-containing protein" evidence="6">
    <location>
        <begin position="25"/>
        <end position="308"/>
    </location>
</feature>
<accession>A0ABQ9K8J8</accession>
<dbReference type="InterPro" id="IPR024788">
    <property type="entry name" value="Malectin-like_Carb-bd_dom"/>
</dbReference>
<evidence type="ECO:0000256" key="1">
    <source>
        <dbReference type="ARBA" id="ARBA00004167"/>
    </source>
</evidence>
<organism evidence="8 9">
    <name type="scientific">Hevea brasiliensis</name>
    <name type="common">Para rubber tree</name>
    <name type="synonym">Siphonia brasiliensis</name>
    <dbReference type="NCBI Taxonomy" id="3981"/>
    <lineage>
        <taxon>Eukaryota</taxon>
        <taxon>Viridiplantae</taxon>
        <taxon>Streptophyta</taxon>
        <taxon>Embryophyta</taxon>
        <taxon>Tracheophyta</taxon>
        <taxon>Spermatophyta</taxon>
        <taxon>Magnoliopsida</taxon>
        <taxon>eudicotyledons</taxon>
        <taxon>Gunneridae</taxon>
        <taxon>Pentapetalae</taxon>
        <taxon>rosids</taxon>
        <taxon>fabids</taxon>
        <taxon>Malpighiales</taxon>
        <taxon>Euphorbiaceae</taxon>
        <taxon>Crotonoideae</taxon>
        <taxon>Micrandreae</taxon>
        <taxon>Hevea</taxon>
    </lineage>
</organism>
<feature type="domain" description="Malectin-like" evidence="7">
    <location>
        <begin position="41"/>
        <end position="301"/>
    </location>
</feature>
<keyword evidence="3 6" id="KW-0732">Signal</keyword>
<dbReference type="Pfam" id="PF12819">
    <property type="entry name" value="Malectin_like"/>
    <property type="match status" value="1"/>
</dbReference>
<name>A0ABQ9K8J8_HEVBR</name>
<evidence type="ECO:0000256" key="2">
    <source>
        <dbReference type="ARBA" id="ARBA00022692"/>
    </source>
</evidence>
<reference evidence="8 9" key="1">
    <citation type="journal article" date="2023" name="Plant Biotechnol. J.">
        <title>Chromosome-level wild Hevea brasiliensis genome provides new tools for genomic-assisted breeding and valuable loci to elevate rubber yield.</title>
        <authorList>
            <person name="Cheng H."/>
            <person name="Song X."/>
            <person name="Hu Y."/>
            <person name="Wu T."/>
            <person name="Yang Q."/>
            <person name="An Z."/>
            <person name="Feng S."/>
            <person name="Deng Z."/>
            <person name="Wu W."/>
            <person name="Zeng X."/>
            <person name="Tu M."/>
            <person name="Wang X."/>
            <person name="Huang H."/>
        </authorList>
    </citation>
    <scope>NUCLEOTIDE SEQUENCE [LARGE SCALE GENOMIC DNA]</scope>
    <source>
        <strain evidence="8">MT/VB/25A 57/8</strain>
    </source>
</reference>
<dbReference type="PANTHER" id="PTHR45631">
    <property type="entry name" value="OS07G0107800 PROTEIN-RELATED"/>
    <property type="match status" value="1"/>
</dbReference>
<feature type="signal peptide" evidence="6">
    <location>
        <begin position="1"/>
        <end position="24"/>
    </location>
</feature>
<evidence type="ECO:0000256" key="5">
    <source>
        <dbReference type="ARBA" id="ARBA00023136"/>
    </source>
</evidence>
<evidence type="ECO:0000313" key="9">
    <source>
        <dbReference type="Proteomes" id="UP001174677"/>
    </source>
</evidence>
<sequence length="308" mass="35523">MEELMMVLNMILVVLLSISLQAFSQSSNQTPIMNPDGLIVLSWLTDENFADSGENQLLLYSQNFSTMNSLRYFPDGQKNCYFLPLDLSHLDTRFLIRAGFYYGNYDGLSKPPSFNLEIDGYFWTTVITNSTSNNEPVYHEMIYRIKRDGAQVCLVRIGDGIPFISSLEATAIFQNAYRLMENETALLLHSRINYGANSTIEQISNNQDWFNRIWKSKEMLEYLNIVYDRIVDDTMMDENYPPWPVMQTAIQEKIVLDSIYLSVNFSTQTIVVAHFVLYFKEPINRYPENSIAQVEIFIDSQKLGASCN</sequence>
<proteinExistence type="predicted"/>
<comment type="caution">
    <text evidence="8">The sequence shown here is derived from an EMBL/GenBank/DDBJ whole genome shotgun (WGS) entry which is preliminary data.</text>
</comment>
<evidence type="ECO:0000256" key="4">
    <source>
        <dbReference type="ARBA" id="ARBA00022989"/>
    </source>
</evidence>
<evidence type="ECO:0000313" key="8">
    <source>
        <dbReference type="EMBL" id="KAJ9128476.1"/>
    </source>
</evidence>
<gene>
    <name evidence="8" type="ORF">P3X46_034972</name>
</gene>
<protein>
    <recommendedName>
        <fullName evidence="7">Malectin-like domain-containing protein</fullName>
    </recommendedName>
</protein>
<evidence type="ECO:0000259" key="7">
    <source>
        <dbReference type="Pfam" id="PF12819"/>
    </source>
</evidence>
<feature type="non-terminal residue" evidence="8">
    <location>
        <position position="308"/>
    </location>
</feature>
<evidence type="ECO:0000256" key="6">
    <source>
        <dbReference type="SAM" id="SignalP"/>
    </source>
</evidence>
<keyword evidence="9" id="KW-1185">Reference proteome</keyword>
<evidence type="ECO:0000256" key="3">
    <source>
        <dbReference type="ARBA" id="ARBA00022729"/>
    </source>
</evidence>
<comment type="subcellular location">
    <subcellularLocation>
        <location evidence="1">Membrane</location>
        <topology evidence="1">Single-pass membrane protein</topology>
    </subcellularLocation>
</comment>
<dbReference type="EMBL" id="JARPOI010000606">
    <property type="protein sequence ID" value="KAJ9128476.1"/>
    <property type="molecule type" value="Genomic_DNA"/>
</dbReference>